<dbReference type="Proteomes" id="UP000596387">
    <property type="component" value="Chromosome"/>
</dbReference>
<keyword evidence="2 5" id="KW-0132">Cell division</keyword>
<dbReference type="InterPro" id="IPR003494">
    <property type="entry name" value="SHS2_FtsA"/>
</dbReference>
<comment type="function">
    <text evidence="5 6">Cell division protein that is involved in the assembly of the Z ring. May serve as a membrane anchor for the Z ring.</text>
</comment>
<dbReference type="RefSeq" id="WP_023852539.1">
    <property type="nucleotide sequence ID" value="NZ_CP047166.1"/>
</dbReference>
<dbReference type="Gene3D" id="3.30.420.40">
    <property type="match status" value="1"/>
</dbReference>
<comment type="similarity">
    <text evidence="5 6">Belongs to the FtsA/MreB family.</text>
</comment>
<evidence type="ECO:0000313" key="8">
    <source>
        <dbReference type="EMBL" id="QRF65929.1"/>
    </source>
</evidence>
<dbReference type="NCBIfam" id="TIGR01174">
    <property type="entry name" value="ftsA"/>
    <property type="match status" value="1"/>
</dbReference>
<sequence length="442" mass="47693">MIELYESQRAMRNMRRAAMQRGVVAILDVGSSKIACLVLRFDGTDPSDDGIGSLAGQSGFRVIGAATTRSRGVRFGEIHSMGETERAIRTAVQAAQKMAGIRVDHVIAAFSGAEPRSYGLAGQVEVMGTTVDEQDVARVLSACDAPDFGHGREVLHAQPVNFALDHRSGLIDPRGQIGNELSCDMHMLTVDGQAIQNLAYCVKRCDLELAGLASSAYVSGISALVEDEQELGAACIDMGGGATGLSIFIKKHMIYADTVRMGGDHVTSDISMGLQVPMATAERIKTFYGGVVATGMDDREMIETGGETGDWEHDRRTVSRAELIGIMRPRVEEILEEVRVRLDAAGFDHLPSQQIVLTGAASQIPGLDGLASKILGQQVRLGRPLRVHGLPQAATGPGFASAVGLCLFAAHPQDEWWDFELPVDRLPARSLKRAVQWFRENW</sequence>
<dbReference type="InterPro" id="IPR020823">
    <property type="entry name" value="Cell_div_FtsA"/>
</dbReference>
<dbReference type="PANTHER" id="PTHR32432:SF4">
    <property type="entry name" value="CELL DIVISION PROTEIN FTSA"/>
    <property type="match status" value="1"/>
</dbReference>
<dbReference type="SUPFAM" id="SSF53067">
    <property type="entry name" value="Actin-like ATPase domain"/>
    <property type="match status" value="2"/>
</dbReference>
<keyword evidence="4 5" id="KW-0131">Cell cycle</keyword>
<evidence type="ECO:0000256" key="5">
    <source>
        <dbReference type="HAMAP-Rule" id="MF_02033"/>
    </source>
</evidence>
<keyword evidence="3 5" id="KW-0472">Membrane</keyword>
<feature type="domain" description="SHS2" evidence="7">
    <location>
        <begin position="24"/>
        <end position="223"/>
    </location>
</feature>
<dbReference type="Pfam" id="PF02491">
    <property type="entry name" value="SHS2_FTSA"/>
    <property type="match status" value="1"/>
</dbReference>
<dbReference type="EMBL" id="CP047166">
    <property type="protein sequence ID" value="QRF65929.1"/>
    <property type="molecule type" value="Genomic_DNA"/>
</dbReference>
<dbReference type="PIRSF" id="PIRSF003101">
    <property type="entry name" value="FtsA"/>
    <property type="match status" value="1"/>
</dbReference>
<dbReference type="GO" id="GO:0051301">
    <property type="term" value="P:cell division"/>
    <property type="evidence" value="ECO:0007669"/>
    <property type="project" value="UniProtKB-KW"/>
</dbReference>
<reference evidence="8 9" key="1">
    <citation type="submission" date="2019-12" db="EMBL/GenBank/DDBJ databases">
        <title>Complete Genome Sequence of a Quorum-Sensing Bacterium,Rhodobacteraceae bacterium C31, Isolated from a marine microalgae symbiotic bacteria.</title>
        <authorList>
            <person name="Zhang Y."/>
        </authorList>
    </citation>
    <scope>NUCLEOTIDE SEQUENCE [LARGE SCALE GENOMIC DNA]</scope>
    <source>
        <strain evidence="8 9">C31</strain>
    </source>
</reference>
<dbReference type="InterPro" id="IPR050696">
    <property type="entry name" value="FtsA/MreB"/>
</dbReference>
<keyword evidence="9" id="KW-1185">Reference proteome</keyword>
<evidence type="ECO:0000259" key="7">
    <source>
        <dbReference type="SMART" id="SM00842"/>
    </source>
</evidence>
<organism evidence="8 9">
    <name type="scientific">Ponticoccus alexandrii</name>
    <dbReference type="NCBI Taxonomy" id="1943633"/>
    <lineage>
        <taxon>Bacteria</taxon>
        <taxon>Pseudomonadati</taxon>
        <taxon>Pseudomonadota</taxon>
        <taxon>Alphaproteobacteria</taxon>
        <taxon>Rhodobacterales</taxon>
        <taxon>Roseobacteraceae</taxon>
        <taxon>Ponticoccus</taxon>
    </lineage>
</organism>
<comment type="subcellular location">
    <subcellularLocation>
        <location evidence="5">Cell membrane</location>
        <topology evidence="5">Peripheral membrane protein</topology>
        <orientation evidence="5">Cytoplasmic side</orientation>
    </subcellularLocation>
    <text evidence="5">Localizes to the Z ring in an FtsZ-dependent manner. Targeted to the membrane through a conserved C-terminal amphipathic helix.</text>
</comment>
<gene>
    <name evidence="5 8" type="primary">ftsA</name>
    <name evidence="8" type="ORF">GQA70_06130</name>
</gene>
<evidence type="ECO:0000256" key="4">
    <source>
        <dbReference type="ARBA" id="ARBA00023306"/>
    </source>
</evidence>
<accession>A0ABX7F616</accession>
<dbReference type="HAMAP" id="MF_02033">
    <property type="entry name" value="FtsA"/>
    <property type="match status" value="1"/>
</dbReference>
<dbReference type="InterPro" id="IPR043129">
    <property type="entry name" value="ATPase_NBD"/>
</dbReference>
<evidence type="ECO:0000256" key="1">
    <source>
        <dbReference type="ARBA" id="ARBA00022475"/>
    </source>
</evidence>
<protein>
    <recommendedName>
        <fullName evidence="5 6">Cell division protein FtsA</fullName>
    </recommendedName>
</protein>
<name>A0ABX7F616_9RHOB</name>
<proteinExistence type="inferred from homology"/>
<evidence type="ECO:0000256" key="3">
    <source>
        <dbReference type="ARBA" id="ARBA00023136"/>
    </source>
</evidence>
<dbReference type="Pfam" id="PF14450">
    <property type="entry name" value="FtsA"/>
    <property type="match status" value="1"/>
</dbReference>
<evidence type="ECO:0000256" key="2">
    <source>
        <dbReference type="ARBA" id="ARBA00022618"/>
    </source>
</evidence>
<dbReference type="PANTHER" id="PTHR32432">
    <property type="entry name" value="CELL DIVISION PROTEIN FTSA-RELATED"/>
    <property type="match status" value="1"/>
</dbReference>
<evidence type="ECO:0000313" key="9">
    <source>
        <dbReference type="Proteomes" id="UP000596387"/>
    </source>
</evidence>
<keyword evidence="1 5" id="KW-1003">Cell membrane</keyword>
<dbReference type="CDD" id="cd24048">
    <property type="entry name" value="ASKHA_NBD_FtsA"/>
    <property type="match status" value="1"/>
</dbReference>
<comment type="subunit">
    <text evidence="5">Self-interacts. Interacts with FtsZ.</text>
</comment>
<dbReference type="SMART" id="SM00842">
    <property type="entry name" value="FtsA"/>
    <property type="match status" value="1"/>
</dbReference>
<evidence type="ECO:0000256" key="6">
    <source>
        <dbReference type="PIRNR" id="PIRNR003101"/>
    </source>
</evidence>